<organism evidence="2 3">
    <name type="scientific">Xylanibacter brevis</name>
    <dbReference type="NCBI Taxonomy" id="83231"/>
    <lineage>
        <taxon>Bacteria</taxon>
        <taxon>Pseudomonadati</taxon>
        <taxon>Bacteroidota</taxon>
        <taxon>Bacteroidia</taxon>
        <taxon>Bacteroidales</taxon>
        <taxon>Prevotellaceae</taxon>
        <taxon>Xylanibacter</taxon>
    </lineage>
</organism>
<protein>
    <recommendedName>
        <fullName evidence="4">Outer membrane protein beta-barrel domain-containing protein</fullName>
    </recommendedName>
</protein>
<gene>
    <name evidence="2" type="ORF">I6E12_10340</name>
</gene>
<name>A0ABS9CID6_9BACT</name>
<reference evidence="2 3" key="1">
    <citation type="submission" date="2020-12" db="EMBL/GenBank/DDBJ databases">
        <title>Whole genome sequences of gut porcine anaerobes.</title>
        <authorList>
            <person name="Kubasova T."/>
            <person name="Jahodarova E."/>
            <person name="Rychlik I."/>
        </authorList>
    </citation>
    <scope>NUCLEOTIDE SEQUENCE [LARGE SCALE GENOMIC DNA]</scope>
    <source>
        <strain evidence="2 3">An925</strain>
    </source>
</reference>
<keyword evidence="3" id="KW-1185">Reference proteome</keyword>
<keyword evidence="1" id="KW-0732">Signal</keyword>
<dbReference type="PROSITE" id="PS51257">
    <property type="entry name" value="PROKAR_LIPOPROTEIN"/>
    <property type="match status" value="1"/>
</dbReference>
<evidence type="ECO:0000313" key="2">
    <source>
        <dbReference type="EMBL" id="MCF2564507.1"/>
    </source>
</evidence>
<feature type="chain" id="PRO_5046668147" description="Outer membrane protein beta-barrel domain-containing protein" evidence="1">
    <location>
        <begin position="22"/>
        <end position="293"/>
    </location>
</feature>
<evidence type="ECO:0000313" key="3">
    <source>
        <dbReference type="Proteomes" id="UP001200470"/>
    </source>
</evidence>
<evidence type="ECO:0008006" key="4">
    <source>
        <dbReference type="Google" id="ProtNLM"/>
    </source>
</evidence>
<sequence length="293" mass="32894">MEKTTFLAALLTIIGAGCTMAETAQDTTFVVNDKQIVVNEKDGATTVGVYNNNGNELKKISETTYVDGQEVSQIYVSSPFLRSSWERSKRKKFEAHNANFYFGYRYLTSDAFSFSADQSLYTKNSNSYEIGIGALNVAIPFNRQNNIGLAIGMQVGYTRHAFDSGHALFMEDNVATVKPVEAEERIRKSYMSYWSMRIPVMLEYQQYLGRRDAFIGAGFSFEFRDKEHARYKTKHDTFNSARDLSIHTAGVNFEAYMGCGDFMFRFTTGLTPLFKGGQGPKAHTSSIGIGFCL</sequence>
<dbReference type="EMBL" id="JADYTN010000026">
    <property type="protein sequence ID" value="MCF2564507.1"/>
    <property type="molecule type" value="Genomic_DNA"/>
</dbReference>
<accession>A0ABS9CID6</accession>
<dbReference type="Proteomes" id="UP001200470">
    <property type="component" value="Unassembled WGS sequence"/>
</dbReference>
<evidence type="ECO:0000256" key="1">
    <source>
        <dbReference type="SAM" id="SignalP"/>
    </source>
</evidence>
<dbReference type="RefSeq" id="WP_094446320.1">
    <property type="nucleotide sequence ID" value="NZ_JADYTN010000026.1"/>
</dbReference>
<feature type="signal peptide" evidence="1">
    <location>
        <begin position="1"/>
        <end position="21"/>
    </location>
</feature>
<comment type="caution">
    <text evidence="2">The sequence shown here is derived from an EMBL/GenBank/DDBJ whole genome shotgun (WGS) entry which is preliminary data.</text>
</comment>
<proteinExistence type="predicted"/>